<organism evidence="8 9">
    <name type="scientific">Seiridium unicorne</name>
    <dbReference type="NCBI Taxonomy" id="138068"/>
    <lineage>
        <taxon>Eukaryota</taxon>
        <taxon>Fungi</taxon>
        <taxon>Dikarya</taxon>
        <taxon>Ascomycota</taxon>
        <taxon>Pezizomycotina</taxon>
        <taxon>Sordariomycetes</taxon>
        <taxon>Xylariomycetidae</taxon>
        <taxon>Amphisphaeriales</taxon>
        <taxon>Sporocadaceae</taxon>
        <taxon>Seiridium</taxon>
    </lineage>
</organism>
<evidence type="ECO:0000256" key="3">
    <source>
        <dbReference type="ARBA" id="ARBA00038984"/>
    </source>
</evidence>
<evidence type="ECO:0000313" key="9">
    <source>
        <dbReference type="Proteomes" id="UP001408356"/>
    </source>
</evidence>
<evidence type="ECO:0000313" key="8">
    <source>
        <dbReference type="EMBL" id="KAK9412944.1"/>
    </source>
</evidence>
<proteinExistence type="inferred from homology"/>
<comment type="catalytic activity">
    <reaction evidence="5">
        <text>D-xylose + NADP(+) = D-xylono-1,5-lactone + NADPH + H(+)</text>
        <dbReference type="Rhea" id="RHEA:22000"/>
        <dbReference type="ChEBI" id="CHEBI:15378"/>
        <dbReference type="ChEBI" id="CHEBI:15867"/>
        <dbReference type="ChEBI" id="CHEBI:53455"/>
        <dbReference type="ChEBI" id="CHEBI:57783"/>
        <dbReference type="ChEBI" id="CHEBI:58349"/>
        <dbReference type="EC" id="1.1.1.179"/>
    </reaction>
</comment>
<dbReference type="Gene3D" id="3.40.50.720">
    <property type="entry name" value="NAD(P)-binding Rossmann-like Domain"/>
    <property type="match status" value="1"/>
</dbReference>
<dbReference type="PANTHER" id="PTHR22604">
    <property type="entry name" value="OXIDOREDUCTASES"/>
    <property type="match status" value="1"/>
</dbReference>
<dbReference type="SUPFAM" id="SSF55347">
    <property type="entry name" value="Glyceraldehyde-3-phosphate dehydrogenase-like, C-terminal domain"/>
    <property type="match status" value="1"/>
</dbReference>
<dbReference type="InterPro" id="IPR000683">
    <property type="entry name" value="Gfo/Idh/MocA-like_OxRdtase_N"/>
</dbReference>
<evidence type="ECO:0000256" key="5">
    <source>
        <dbReference type="ARBA" id="ARBA00049233"/>
    </source>
</evidence>
<feature type="region of interest" description="Disordered" evidence="6">
    <location>
        <begin position="1"/>
        <end position="25"/>
    </location>
</feature>
<comment type="similarity">
    <text evidence="1">Belongs to the Gfo/Idh/MocA family.</text>
</comment>
<dbReference type="SUPFAM" id="SSF51735">
    <property type="entry name" value="NAD(P)-binding Rossmann-fold domains"/>
    <property type="match status" value="1"/>
</dbReference>
<dbReference type="EC" id="1.1.1.179" evidence="3"/>
<gene>
    <name evidence="8" type="ORF">SUNI508_12249</name>
</gene>
<evidence type="ECO:0000256" key="1">
    <source>
        <dbReference type="ARBA" id="ARBA00010928"/>
    </source>
</evidence>
<name>A0ABR2UEI1_9PEZI</name>
<evidence type="ECO:0000256" key="2">
    <source>
        <dbReference type="ARBA" id="ARBA00023002"/>
    </source>
</evidence>
<dbReference type="InterPro" id="IPR036291">
    <property type="entry name" value="NAD(P)-bd_dom_sf"/>
</dbReference>
<sequence>MELSIFGAVSRDSQSFSPPESPKTDNPLRFGILGAADIAPDALIFPAKSHPDVIIQAVAARDQEKAKAYAEKHGIPEVKGSYQAEMLDDPKIDCVYIPLPNGLHYEWSLKALKAGKHILVEKPSFNNTTEAESIYHHSVLSSSGAPKPLILLEAVHYLFHPAWAKFMSFVSPQDVVRAKATLLAPASMFNNDNIRFRYELAGGAIMDLGSYTSSALVRIFGGVAEACEEAVFKPTTYDARCDQNYNVKYRFPGGRVGVMEGDLKASFDQFFPMLDVEHRPVIISSADAGVDVVEGQEVIRTRKLKFTNFVVPHVGHSIQVEDEFAVRKIGEEKAVMKTWKKSETIQTYTFREAEIEQDGEPFWTTYRYQLEQFVNKVRGRETAQWVDGDRTTDTLRMIDMAYTAGKFPLRLTSEYK</sequence>
<comment type="caution">
    <text evidence="8">The sequence shown here is derived from an EMBL/GenBank/DDBJ whole genome shotgun (WGS) entry which is preliminary data.</text>
</comment>
<dbReference type="Pfam" id="PF01408">
    <property type="entry name" value="GFO_IDH_MocA"/>
    <property type="match status" value="1"/>
</dbReference>
<dbReference type="InterPro" id="IPR050984">
    <property type="entry name" value="Gfo/Idh/MocA_domain"/>
</dbReference>
<evidence type="ECO:0000259" key="7">
    <source>
        <dbReference type="Pfam" id="PF01408"/>
    </source>
</evidence>
<dbReference type="EMBL" id="JARVKF010000446">
    <property type="protein sequence ID" value="KAK9412944.1"/>
    <property type="molecule type" value="Genomic_DNA"/>
</dbReference>
<keyword evidence="9" id="KW-1185">Reference proteome</keyword>
<dbReference type="Proteomes" id="UP001408356">
    <property type="component" value="Unassembled WGS sequence"/>
</dbReference>
<reference evidence="8 9" key="1">
    <citation type="journal article" date="2024" name="J. Plant Pathol.">
        <title>Sequence and assembly of the genome of Seiridium unicorne, isolate CBS 538.82, causal agent of cypress canker disease.</title>
        <authorList>
            <person name="Scali E."/>
            <person name="Rocca G.D."/>
            <person name="Danti R."/>
            <person name="Garbelotto M."/>
            <person name="Barberini S."/>
            <person name="Baroncelli R."/>
            <person name="Emiliani G."/>
        </authorList>
    </citation>
    <scope>NUCLEOTIDE SEQUENCE [LARGE SCALE GENOMIC DNA]</scope>
    <source>
        <strain evidence="8 9">BM-138-508</strain>
    </source>
</reference>
<feature type="domain" description="Gfo/Idh/MocA-like oxidoreductase N-terminal" evidence="7">
    <location>
        <begin position="28"/>
        <end position="136"/>
    </location>
</feature>
<protein>
    <recommendedName>
        <fullName evidence="3">D-xylose 1-dehydrogenase (NADP(+), D-xylono-1,5-lactone-forming)</fullName>
        <ecNumber evidence="3">1.1.1.179</ecNumber>
    </recommendedName>
    <alternativeName>
        <fullName evidence="4">D-xylose-NADP dehydrogenase</fullName>
    </alternativeName>
</protein>
<evidence type="ECO:0000256" key="6">
    <source>
        <dbReference type="SAM" id="MobiDB-lite"/>
    </source>
</evidence>
<dbReference type="PANTHER" id="PTHR22604:SF105">
    <property type="entry name" value="TRANS-1,2-DIHYDROBENZENE-1,2-DIOL DEHYDROGENASE"/>
    <property type="match status" value="1"/>
</dbReference>
<evidence type="ECO:0000256" key="4">
    <source>
        <dbReference type="ARBA" id="ARBA00042988"/>
    </source>
</evidence>
<accession>A0ABR2UEI1</accession>
<keyword evidence="2" id="KW-0560">Oxidoreductase</keyword>
<dbReference type="Gene3D" id="3.30.360.10">
    <property type="entry name" value="Dihydrodipicolinate Reductase, domain 2"/>
    <property type="match status" value="1"/>
</dbReference>